<feature type="region of interest" description="Disordered" evidence="1">
    <location>
        <begin position="51"/>
        <end position="74"/>
    </location>
</feature>
<proteinExistence type="predicted"/>
<dbReference type="EMBL" id="KB446544">
    <property type="protein sequence ID" value="EME39993.1"/>
    <property type="molecule type" value="Genomic_DNA"/>
</dbReference>
<gene>
    <name evidence="2" type="ORF">DOTSEDRAFT_27924</name>
</gene>
<evidence type="ECO:0000313" key="2">
    <source>
        <dbReference type="EMBL" id="EME39993.1"/>
    </source>
</evidence>
<dbReference type="Proteomes" id="UP000016933">
    <property type="component" value="Unassembled WGS sequence"/>
</dbReference>
<dbReference type="AlphaFoldDB" id="N1PC52"/>
<evidence type="ECO:0000256" key="1">
    <source>
        <dbReference type="SAM" id="MobiDB-lite"/>
    </source>
</evidence>
<reference evidence="3" key="1">
    <citation type="journal article" date="2012" name="PLoS Genet.">
        <title>The genomes of the fungal plant pathogens Cladosporium fulvum and Dothistroma septosporum reveal adaptation to different hosts and lifestyles but also signatures of common ancestry.</title>
        <authorList>
            <person name="de Wit P.J.G.M."/>
            <person name="van der Burgt A."/>
            <person name="Oekmen B."/>
            <person name="Stergiopoulos I."/>
            <person name="Abd-Elsalam K.A."/>
            <person name="Aerts A.L."/>
            <person name="Bahkali A.H."/>
            <person name="Beenen H.G."/>
            <person name="Chettri P."/>
            <person name="Cox M.P."/>
            <person name="Datema E."/>
            <person name="de Vries R.P."/>
            <person name="Dhillon B."/>
            <person name="Ganley A.R."/>
            <person name="Griffiths S.A."/>
            <person name="Guo Y."/>
            <person name="Hamelin R.C."/>
            <person name="Henrissat B."/>
            <person name="Kabir M.S."/>
            <person name="Jashni M.K."/>
            <person name="Kema G."/>
            <person name="Klaubauf S."/>
            <person name="Lapidus A."/>
            <person name="Levasseur A."/>
            <person name="Lindquist E."/>
            <person name="Mehrabi R."/>
            <person name="Ohm R.A."/>
            <person name="Owen T.J."/>
            <person name="Salamov A."/>
            <person name="Schwelm A."/>
            <person name="Schijlen E."/>
            <person name="Sun H."/>
            <person name="van den Burg H.A."/>
            <person name="van Ham R.C.H.J."/>
            <person name="Zhang S."/>
            <person name="Goodwin S.B."/>
            <person name="Grigoriev I.V."/>
            <person name="Collemare J."/>
            <person name="Bradshaw R.E."/>
        </authorList>
    </citation>
    <scope>NUCLEOTIDE SEQUENCE [LARGE SCALE GENOMIC DNA]</scope>
    <source>
        <strain evidence="3">NZE10 / CBS 128990</strain>
    </source>
</reference>
<name>N1PC52_DOTSN</name>
<accession>N1PC52</accession>
<sequence length="115" mass="12415">MPFEFTGALPPRLDAPSSFASFAFNSTADSKQNTQTSVPLFKIIPAPPVNSGLTRPLPQPRAISDDFGVVPPPSAKNPLEKALVRALRDRPAIWGRSDIAGDEVMKGVLKGYERL</sequence>
<reference evidence="2 3" key="2">
    <citation type="journal article" date="2012" name="PLoS Pathog.">
        <title>Diverse lifestyles and strategies of plant pathogenesis encoded in the genomes of eighteen Dothideomycetes fungi.</title>
        <authorList>
            <person name="Ohm R.A."/>
            <person name="Feau N."/>
            <person name="Henrissat B."/>
            <person name="Schoch C.L."/>
            <person name="Horwitz B.A."/>
            <person name="Barry K.W."/>
            <person name="Condon B.J."/>
            <person name="Copeland A.C."/>
            <person name="Dhillon B."/>
            <person name="Glaser F."/>
            <person name="Hesse C.N."/>
            <person name="Kosti I."/>
            <person name="LaButti K."/>
            <person name="Lindquist E.A."/>
            <person name="Lucas S."/>
            <person name="Salamov A.A."/>
            <person name="Bradshaw R.E."/>
            <person name="Ciuffetti L."/>
            <person name="Hamelin R.C."/>
            <person name="Kema G.H.J."/>
            <person name="Lawrence C."/>
            <person name="Scott J.A."/>
            <person name="Spatafora J.W."/>
            <person name="Turgeon B.G."/>
            <person name="de Wit P.J.G.M."/>
            <person name="Zhong S."/>
            <person name="Goodwin S.B."/>
            <person name="Grigoriev I.V."/>
        </authorList>
    </citation>
    <scope>NUCLEOTIDE SEQUENCE [LARGE SCALE GENOMIC DNA]</scope>
    <source>
        <strain evidence="3">NZE10 / CBS 128990</strain>
    </source>
</reference>
<dbReference type="HOGENOM" id="CLU_2108943_0_0_1"/>
<protein>
    <submittedName>
        <fullName evidence="2">Uncharacterized protein</fullName>
    </submittedName>
</protein>
<dbReference type="OrthoDB" id="10067394at2759"/>
<keyword evidence="3" id="KW-1185">Reference proteome</keyword>
<organism evidence="2 3">
    <name type="scientific">Dothistroma septosporum (strain NZE10 / CBS 128990)</name>
    <name type="common">Red band needle blight fungus</name>
    <name type="synonym">Mycosphaerella pini</name>
    <dbReference type="NCBI Taxonomy" id="675120"/>
    <lineage>
        <taxon>Eukaryota</taxon>
        <taxon>Fungi</taxon>
        <taxon>Dikarya</taxon>
        <taxon>Ascomycota</taxon>
        <taxon>Pezizomycotina</taxon>
        <taxon>Dothideomycetes</taxon>
        <taxon>Dothideomycetidae</taxon>
        <taxon>Mycosphaerellales</taxon>
        <taxon>Mycosphaerellaceae</taxon>
        <taxon>Dothistroma</taxon>
    </lineage>
</organism>
<evidence type="ECO:0000313" key="3">
    <source>
        <dbReference type="Proteomes" id="UP000016933"/>
    </source>
</evidence>